<dbReference type="EMBL" id="JAHRIP010016350">
    <property type="protein sequence ID" value="MEQ2286056.1"/>
    <property type="molecule type" value="Genomic_DNA"/>
</dbReference>
<comment type="caution">
    <text evidence="1">The sequence shown here is derived from an EMBL/GenBank/DDBJ whole genome shotgun (WGS) entry which is preliminary data.</text>
</comment>
<reference evidence="1 2" key="1">
    <citation type="submission" date="2021-06" db="EMBL/GenBank/DDBJ databases">
        <authorList>
            <person name="Palmer J.M."/>
        </authorList>
    </citation>
    <scope>NUCLEOTIDE SEQUENCE [LARGE SCALE GENOMIC DNA]</scope>
    <source>
        <strain evidence="1 2">AS_MEX2019</strain>
        <tissue evidence="1">Muscle</tissue>
    </source>
</reference>
<gene>
    <name evidence="1" type="ORF">AMECASPLE_038268</name>
</gene>
<evidence type="ECO:0000313" key="1">
    <source>
        <dbReference type="EMBL" id="MEQ2286056.1"/>
    </source>
</evidence>
<dbReference type="Proteomes" id="UP001469553">
    <property type="component" value="Unassembled WGS sequence"/>
</dbReference>
<proteinExistence type="predicted"/>
<sequence length="128" mass="15042">MCSFAGCLPEPLNLCIVLLIWGKDSCCRGLRSQIPVFFIQTKTSWHLPVSLSSEPRHKRNLFTLQRKYYLPELLTVLQKSLKQFQRNFCVEHSDSESLTPHWRLDYSSIMGKDADLFLMKRWQHSEPL</sequence>
<accession>A0ABV0XX70</accession>
<evidence type="ECO:0000313" key="2">
    <source>
        <dbReference type="Proteomes" id="UP001469553"/>
    </source>
</evidence>
<organism evidence="1 2">
    <name type="scientific">Ameca splendens</name>
    <dbReference type="NCBI Taxonomy" id="208324"/>
    <lineage>
        <taxon>Eukaryota</taxon>
        <taxon>Metazoa</taxon>
        <taxon>Chordata</taxon>
        <taxon>Craniata</taxon>
        <taxon>Vertebrata</taxon>
        <taxon>Euteleostomi</taxon>
        <taxon>Actinopterygii</taxon>
        <taxon>Neopterygii</taxon>
        <taxon>Teleostei</taxon>
        <taxon>Neoteleostei</taxon>
        <taxon>Acanthomorphata</taxon>
        <taxon>Ovalentaria</taxon>
        <taxon>Atherinomorphae</taxon>
        <taxon>Cyprinodontiformes</taxon>
        <taxon>Goodeidae</taxon>
        <taxon>Ameca</taxon>
    </lineage>
</organism>
<name>A0ABV0XX70_9TELE</name>
<keyword evidence="2" id="KW-1185">Reference proteome</keyword>
<protein>
    <submittedName>
        <fullName evidence="1">Uncharacterized protein</fullName>
    </submittedName>
</protein>